<accession>A0A0N4UI68</accession>
<evidence type="ECO:0000313" key="3">
    <source>
        <dbReference type="Proteomes" id="UP000038040"/>
    </source>
</evidence>
<reference evidence="2 4" key="2">
    <citation type="submission" date="2018-11" db="EMBL/GenBank/DDBJ databases">
        <authorList>
            <consortium name="Pathogen Informatics"/>
        </authorList>
    </citation>
    <scope>NUCLEOTIDE SEQUENCE [LARGE SCALE GENOMIC DNA]</scope>
</reference>
<evidence type="ECO:0000256" key="1">
    <source>
        <dbReference type="SAM" id="SignalP"/>
    </source>
</evidence>
<gene>
    <name evidence="2" type="ORF">DME_LOCUS1703</name>
</gene>
<dbReference type="Proteomes" id="UP000038040">
    <property type="component" value="Unplaced"/>
</dbReference>
<dbReference type="Proteomes" id="UP000274756">
    <property type="component" value="Unassembled WGS sequence"/>
</dbReference>
<dbReference type="OrthoDB" id="5828418at2759"/>
<protein>
    <submittedName>
        <fullName evidence="2 5">Uncharacterized protein</fullName>
    </submittedName>
</protein>
<name>A0A0N4UI68_DRAME</name>
<sequence length="241" mass="29279">MSATWLCLLMYVVPYILWTVSGPCYICSAEWRLRENMTSVQFEDGINLANDEDKCEANVIKDIENKLEMMNPKSWIHDEINGANLRQETEKFFEVIRYRNNTNKIQEMIDKLLNKWKKYWEQQDFNKWSTLRNWLKLSNIRRRIQVIEKDLRNDQSPRNKRLLMRIIKAETLMQMTKKELQELYAKYHLESKLSYSENKLRQRIMAAVKSPSSKEIPSRDKRRRKVRYNHIYWPKAAYKLF</sequence>
<evidence type="ECO:0000313" key="2">
    <source>
        <dbReference type="EMBL" id="VDN51730.1"/>
    </source>
</evidence>
<dbReference type="EMBL" id="UYYG01000029">
    <property type="protein sequence ID" value="VDN51730.1"/>
    <property type="molecule type" value="Genomic_DNA"/>
</dbReference>
<dbReference type="AlphaFoldDB" id="A0A0N4UI68"/>
<evidence type="ECO:0000313" key="4">
    <source>
        <dbReference type="Proteomes" id="UP000274756"/>
    </source>
</evidence>
<evidence type="ECO:0000313" key="5">
    <source>
        <dbReference type="WBParaSite" id="DME_0000728501-mRNA-1"/>
    </source>
</evidence>
<keyword evidence="1" id="KW-0732">Signal</keyword>
<organism evidence="3 5">
    <name type="scientific">Dracunculus medinensis</name>
    <name type="common">Guinea worm</name>
    <dbReference type="NCBI Taxonomy" id="318479"/>
    <lineage>
        <taxon>Eukaryota</taxon>
        <taxon>Metazoa</taxon>
        <taxon>Ecdysozoa</taxon>
        <taxon>Nematoda</taxon>
        <taxon>Chromadorea</taxon>
        <taxon>Rhabditida</taxon>
        <taxon>Spirurina</taxon>
        <taxon>Dracunculoidea</taxon>
        <taxon>Dracunculidae</taxon>
        <taxon>Dracunculus</taxon>
    </lineage>
</organism>
<dbReference type="WBParaSite" id="DME_0000728501-mRNA-1">
    <property type="protein sequence ID" value="DME_0000728501-mRNA-1"/>
    <property type="gene ID" value="DME_0000728501"/>
</dbReference>
<reference evidence="5" key="1">
    <citation type="submission" date="2017-02" db="UniProtKB">
        <authorList>
            <consortium name="WormBaseParasite"/>
        </authorList>
    </citation>
    <scope>IDENTIFICATION</scope>
</reference>
<proteinExistence type="predicted"/>
<feature type="chain" id="PRO_5033721050" evidence="1">
    <location>
        <begin position="19"/>
        <end position="241"/>
    </location>
</feature>
<feature type="signal peptide" evidence="1">
    <location>
        <begin position="1"/>
        <end position="18"/>
    </location>
</feature>
<keyword evidence="4" id="KW-1185">Reference proteome</keyword>